<dbReference type="Proteomes" id="UP000593575">
    <property type="component" value="Unassembled WGS sequence"/>
</dbReference>
<sequence length="238" mass="26681">MLWSKQWAVEVKMGFNYIASALGTPLYMDIIKALQHLAYVKVCVEVTVDFKLPRFINVELRDDSFVFIRVEVPWLLMRCLQYRSFSHSDKYCSKKNESAPNGGVALTLTFEVSSKGKVVVVDLFPTLKPKHVCFAGSSNRFETLSVELKDSNDVIDDDINDEQDVVNDDNETEQLDFSPRKPRLASLAVALLVRSLIATKQENLDKGKQKINNSPTKGREKGGGKRGGKRGTHSPCVP</sequence>
<gene>
    <name evidence="2" type="ORF">Goarm_010849</name>
</gene>
<dbReference type="EMBL" id="JABFAE010000004">
    <property type="protein sequence ID" value="MBA0825947.1"/>
    <property type="molecule type" value="Genomic_DNA"/>
</dbReference>
<comment type="caution">
    <text evidence="2">The sequence shown here is derived from an EMBL/GenBank/DDBJ whole genome shotgun (WGS) entry which is preliminary data.</text>
</comment>
<dbReference type="PANTHER" id="PTHR31286">
    <property type="entry name" value="GLYCINE-RICH CELL WALL STRUCTURAL PROTEIN 1.8-LIKE"/>
    <property type="match status" value="1"/>
</dbReference>
<name>A0A7J9IV26_9ROSI</name>
<proteinExistence type="predicted"/>
<evidence type="ECO:0000256" key="1">
    <source>
        <dbReference type="SAM" id="MobiDB-lite"/>
    </source>
</evidence>
<reference evidence="2 3" key="1">
    <citation type="journal article" date="2019" name="Genome Biol. Evol.">
        <title>Insights into the evolution of the New World diploid cottons (Gossypium, subgenus Houzingenia) based on genome sequencing.</title>
        <authorList>
            <person name="Grover C.E."/>
            <person name="Arick M.A. 2nd"/>
            <person name="Thrash A."/>
            <person name="Conover J.L."/>
            <person name="Sanders W.S."/>
            <person name="Peterson D.G."/>
            <person name="Frelichowski J.E."/>
            <person name="Scheffler J.A."/>
            <person name="Scheffler B.E."/>
            <person name="Wendel J.F."/>
        </authorList>
    </citation>
    <scope>NUCLEOTIDE SEQUENCE [LARGE SCALE GENOMIC DNA]</scope>
    <source>
        <strain evidence="2">6</strain>
        <tissue evidence="2">Leaf</tissue>
    </source>
</reference>
<dbReference type="PANTHER" id="PTHR31286:SF165">
    <property type="entry name" value="DUF4283 DOMAIN-CONTAINING PROTEIN"/>
    <property type="match status" value="1"/>
</dbReference>
<keyword evidence="3" id="KW-1185">Reference proteome</keyword>
<dbReference type="AlphaFoldDB" id="A0A7J9IV26"/>
<accession>A0A7J9IV26</accession>
<evidence type="ECO:0000313" key="3">
    <source>
        <dbReference type="Proteomes" id="UP000593575"/>
    </source>
</evidence>
<dbReference type="InterPro" id="IPR040256">
    <property type="entry name" value="At4g02000-like"/>
</dbReference>
<protein>
    <submittedName>
        <fullName evidence="2">Uncharacterized protein</fullName>
    </submittedName>
</protein>
<feature type="region of interest" description="Disordered" evidence="1">
    <location>
        <begin position="203"/>
        <end position="238"/>
    </location>
</feature>
<organism evidence="2 3">
    <name type="scientific">Gossypium armourianum</name>
    <dbReference type="NCBI Taxonomy" id="34283"/>
    <lineage>
        <taxon>Eukaryota</taxon>
        <taxon>Viridiplantae</taxon>
        <taxon>Streptophyta</taxon>
        <taxon>Embryophyta</taxon>
        <taxon>Tracheophyta</taxon>
        <taxon>Spermatophyta</taxon>
        <taxon>Magnoliopsida</taxon>
        <taxon>eudicotyledons</taxon>
        <taxon>Gunneridae</taxon>
        <taxon>Pentapetalae</taxon>
        <taxon>rosids</taxon>
        <taxon>malvids</taxon>
        <taxon>Malvales</taxon>
        <taxon>Malvaceae</taxon>
        <taxon>Malvoideae</taxon>
        <taxon>Gossypium</taxon>
    </lineage>
</organism>
<evidence type="ECO:0000313" key="2">
    <source>
        <dbReference type="EMBL" id="MBA0825947.1"/>
    </source>
</evidence>